<dbReference type="STRING" id="573058.SAMN00017477_0907"/>
<gene>
    <name evidence="2" type="ORF">SAMN00017477_0907</name>
</gene>
<keyword evidence="1" id="KW-0175">Coiled coil</keyword>
<name>A0A1W1UZL2_PEPAS</name>
<protein>
    <submittedName>
        <fullName evidence="2">Uncharacterized protein</fullName>
    </submittedName>
</protein>
<accession>A0A1W1UZL2</accession>
<keyword evidence="3" id="KW-1185">Reference proteome</keyword>
<dbReference type="EMBL" id="FWWR01000009">
    <property type="protein sequence ID" value="SMB86523.1"/>
    <property type="molecule type" value="Genomic_DNA"/>
</dbReference>
<evidence type="ECO:0000313" key="3">
    <source>
        <dbReference type="Proteomes" id="UP000192368"/>
    </source>
</evidence>
<proteinExistence type="predicted"/>
<feature type="coiled-coil region" evidence="1">
    <location>
        <begin position="5"/>
        <end position="36"/>
    </location>
</feature>
<dbReference type="RefSeq" id="WP_084230544.1">
    <property type="nucleotide sequence ID" value="NZ_FWWR01000009.1"/>
</dbReference>
<sequence>MLERLYELTIKKKEIEAELKAINEEILNNVDNLELEDDHIKVSIIPESSYKTLDMTKVKNKEPELYNELLDVYPKEVSRKAYVKVKIK</sequence>
<dbReference type="Proteomes" id="UP000192368">
    <property type="component" value="Unassembled WGS sequence"/>
</dbReference>
<evidence type="ECO:0000256" key="1">
    <source>
        <dbReference type="SAM" id="Coils"/>
    </source>
</evidence>
<reference evidence="3" key="1">
    <citation type="submission" date="2017-04" db="EMBL/GenBank/DDBJ databases">
        <authorList>
            <person name="Varghese N."/>
            <person name="Submissions S."/>
        </authorList>
    </citation>
    <scope>NUCLEOTIDE SEQUENCE [LARGE SCALE GENOMIC DNA]</scope>
    <source>
        <strain evidence="3">DSM 20463</strain>
    </source>
</reference>
<organism evidence="2 3">
    <name type="scientific">Peptoniphilus asaccharolyticus DSM 20463</name>
    <dbReference type="NCBI Taxonomy" id="573058"/>
    <lineage>
        <taxon>Bacteria</taxon>
        <taxon>Bacillati</taxon>
        <taxon>Bacillota</taxon>
        <taxon>Tissierellia</taxon>
        <taxon>Tissierellales</taxon>
        <taxon>Peptoniphilaceae</taxon>
        <taxon>Peptoniphilus</taxon>
    </lineage>
</organism>
<evidence type="ECO:0000313" key="2">
    <source>
        <dbReference type="EMBL" id="SMB86523.1"/>
    </source>
</evidence>
<dbReference type="AlphaFoldDB" id="A0A1W1UZL2"/>